<dbReference type="Gene3D" id="3.30.70.1230">
    <property type="entry name" value="Nucleotide cyclase"/>
    <property type="match status" value="1"/>
</dbReference>
<organism evidence="3 4">
    <name type="scientific">Candidatus Magnetominusculus xianensis</name>
    <dbReference type="NCBI Taxonomy" id="1748249"/>
    <lineage>
        <taxon>Bacteria</taxon>
        <taxon>Pseudomonadati</taxon>
        <taxon>Nitrospirota</taxon>
        <taxon>Nitrospiria</taxon>
        <taxon>Nitrospirales</taxon>
        <taxon>Nitrospiraceae</taxon>
        <taxon>Candidatus Magnetominusculus</taxon>
    </lineage>
</organism>
<keyword evidence="3" id="KW-0456">Lyase</keyword>
<accession>A0ABR5SEP2</accession>
<sequence>MFEGSKIKKLIAELNEAKTETDQSKAVEALVVYGRKAYTRIIDAFRNRRLHQTRAKAVLFRLCDTHYMPDILQLIGDPQEEIRRTAKELILKKYAEAAAQPLVDYLRSPDSSYRMAAVDILCTLKSQACVLRLMAMYAESDTEQKKGIIRILGETDAPGIAKLLIGALSDTSLSLRIQAVRALAQLKDPESVIPLTQLLQVEDTLLKRTVLDALAAIGDKRAASAVLYLLKDVDLVIRQKSTECVIQLADASIVPDVIKLMRDKDVNVRRCAVDVLNNIRDPSTAESLVAAMKDSDWWVRQIATDALAEVKGEHIVKFFIKMLKDSDDVNMRRCAVEFFNKAADPAALEPLIATLNDADWWVREKAVTALGTLKDKRAIAALSAVLNDSEIKWVIPSALASIGGHEVIEPLYILLDDSEKRVRVGALKALVKLKDPDTIPKLKEMLDDDEEEVRLEAVNALKALTGRVFKAGEGKPQQQQQQTMRTMVGFALPEGSIQTEAILVLDLCNSTGIANKYGDQFALDLTKTLTDKVRPIVKKEGSRFMKSTGDGFLITFPKVPNAVRFAFTVLKEIAAHNKTVEDEAARIQLRFAINQGETRIDAKGDRLGVATNMTFRVEGVKWADLIPMEGAMKTKEELPLVDRVLVTEHVIEEASKMEGIHSRLVGLFELKGISGLHRVYLITYNA</sequence>
<dbReference type="GO" id="GO:0016829">
    <property type="term" value="F:lyase activity"/>
    <property type="evidence" value="ECO:0007669"/>
    <property type="project" value="UniProtKB-KW"/>
</dbReference>
<dbReference type="PROSITE" id="PS50077">
    <property type="entry name" value="HEAT_REPEAT"/>
    <property type="match status" value="2"/>
</dbReference>
<feature type="domain" description="Guanylate cyclase" evidence="2">
    <location>
        <begin position="501"/>
        <end position="618"/>
    </location>
</feature>
<dbReference type="RefSeq" id="WP_085052430.1">
    <property type="nucleotide sequence ID" value="NZ_LNQR01000066.1"/>
</dbReference>
<dbReference type="EMBL" id="LNQR01000066">
    <property type="protein sequence ID" value="KWT84997.1"/>
    <property type="molecule type" value="Genomic_DNA"/>
</dbReference>
<comment type="function">
    <text evidence="1">Catalyzes the hydroxylation of the N(6)-(4-aminobutyl)-L-lysine intermediate produced by deoxyhypusine synthase/DHPS on a critical lysine of the eukaryotic translation initiation factor 5A/eIF-5A. This is the second step of the post-translational modification of that lysine into an unusual amino acid residue named hypusine. Hypusination is unique to mature eIF-5A factor and is essential for its function.</text>
</comment>
<dbReference type="InterPro" id="IPR016024">
    <property type="entry name" value="ARM-type_fold"/>
</dbReference>
<keyword evidence="4" id="KW-1185">Reference proteome</keyword>
<dbReference type="InterPro" id="IPR029787">
    <property type="entry name" value="Nucleotide_cyclase"/>
</dbReference>
<dbReference type="EC" id="4.-.-.-" evidence="3"/>
<dbReference type="InterPro" id="IPR004155">
    <property type="entry name" value="PBS_lyase_HEAT"/>
</dbReference>
<dbReference type="PANTHER" id="PTHR12697:SF5">
    <property type="entry name" value="DEOXYHYPUSINE HYDROXYLASE"/>
    <property type="match status" value="1"/>
</dbReference>
<evidence type="ECO:0000313" key="3">
    <source>
        <dbReference type="EMBL" id="KWT84997.1"/>
    </source>
</evidence>
<dbReference type="SUPFAM" id="SSF48371">
    <property type="entry name" value="ARM repeat"/>
    <property type="match status" value="1"/>
</dbReference>
<evidence type="ECO:0000256" key="1">
    <source>
        <dbReference type="ARBA" id="ARBA00045876"/>
    </source>
</evidence>
<dbReference type="InterPro" id="IPR011989">
    <property type="entry name" value="ARM-like"/>
</dbReference>
<dbReference type="Pfam" id="PF13646">
    <property type="entry name" value="HEAT_2"/>
    <property type="match status" value="4"/>
</dbReference>
<evidence type="ECO:0000259" key="2">
    <source>
        <dbReference type="PROSITE" id="PS50125"/>
    </source>
</evidence>
<evidence type="ECO:0000313" key="4">
    <source>
        <dbReference type="Proteomes" id="UP000060487"/>
    </source>
</evidence>
<dbReference type="Proteomes" id="UP000060487">
    <property type="component" value="Unassembled WGS sequence"/>
</dbReference>
<dbReference type="SUPFAM" id="SSF55073">
    <property type="entry name" value="Nucleotide cyclase"/>
    <property type="match status" value="1"/>
</dbReference>
<gene>
    <name evidence="3" type="ORF">ASN18_1815</name>
</gene>
<dbReference type="PANTHER" id="PTHR12697">
    <property type="entry name" value="PBS LYASE HEAT-LIKE PROTEIN"/>
    <property type="match status" value="1"/>
</dbReference>
<dbReference type="InterPro" id="IPR001054">
    <property type="entry name" value="A/G_cyclase"/>
</dbReference>
<dbReference type="CDD" id="cd07302">
    <property type="entry name" value="CHD"/>
    <property type="match status" value="1"/>
</dbReference>
<dbReference type="InterPro" id="IPR021133">
    <property type="entry name" value="HEAT_type_2"/>
</dbReference>
<dbReference type="SMART" id="SM00567">
    <property type="entry name" value="EZ_HEAT"/>
    <property type="match status" value="7"/>
</dbReference>
<protein>
    <submittedName>
        <fullName evidence="3">PBS lyase HEAT domain protein repeat-containing protein</fullName>
        <ecNumber evidence="3">4.-.-.-</ecNumber>
    </submittedName>
</protein>
<name>A0ABR5SEP2_9BACT</name>
<dbReference type="Gene3D" id="1.25.10.10">
    <property type="entry name" value="Leucine-rich Repeat Variant"/>
    <property type="match status" value="3"/>
</dbReference>
<proteinExistence type="predicted"/>
<comment type="caution">
    <text evidence="3">The sequence shown here is derived from an EMBL/GenBank/DDBJ whole genome shotgun (WGS) entry which is preliminary data.</text>
</comment>
<reference evidence="3 4" key="1">
    <citation type="submission" date="2015-11" db="EMBL/GenBank/DDBJ databases">
        <authorList>
            <person name="Lin W."/>
        </authorList>
    </citation>
    <scope>NUCLEOTIDE SEQUENCE [LARGE SCALE GENOMIC DNA]</scope>
    <source>
        <strain evidence="3 4">HCH-1</strain>
    </source>
</reference>
<dbReference type="PROSITE" id="PS50125">
    <property type="entry name" value="GUANYLATE_CYCLASE_2"/>
    <property type="match status" value="1"/>
</dbReference>